<reference evidence="11 12" key="1">
    <citation type="journal article" date="2010" name="Cell">
        <title>The genome of Naegleria gruberi illuminates early eukaryotic versatility.</title>
        <authorList>
            <person name="Fritz-Laylin L.K."/>
            <person name="Prochnik S.E."/>
            <person name="Ginger M.L."/>
            <person name="Dacks J.B."/>
            <person name="Carpenter M.L."/>
            <person name="Field M.C."/>
            <person name="Kuo A."/>
            <person name="Paredez A."/>
            <person name="Chapman J."/>
            <person name="Pham J."/>
            <person name="Shu S."/>
            <person name="Neupane R."/>
            <person name="Cipriano M."/>
            <person name="Mancuso J."/>
            <person name="Tu H."/>
            <person name="Salamov A."/>
            <person name="Lindquist E."/>
            <person name="Shapiro H."/>
            <person name="Lucas S."/>
            <person name="Grigoriev I.V."/>
            <person name="Cande W.Z."/>
            <person name="Fulton C."/>
            <person name="Rokhsar D.S."/>
            <person name="Dawson S.C."/>
        </authorList>
    </citation>
    <scope>NUCLEOTIDE SEQUENCE [LARGE SCALE GENOMIC DNA]</scope>
    <source>
        <strain evidence="11 12">NEG-M</strain>
    </source>
</reference>
<keyword evidence="3 9" id="KW-0813">Transport</keyword>
<dbReference type="GO" id="GO:0016020">
    <property type="term" value="C:membrane"/>
    <property type="evidence" value="ECO:0007669"/>
    <property type="project" value="UniProtKB-SubCell"/>
</dbReference>
<dbReference type="KEGG" id="ngr:NAEGRDRAFT_65284"/>
<dbReference type="OMA" id="ACKQPSS"/>
<keyword evidence="12" id="KW-1185">Reference proteome</keyword>
<dbReference type="VEuPathDB" id="AmoebaDB:NAEGRDRAFT_65284"/>
<dbReference type="PROSITE" id="PS50920">
    <property type="entry name" value="SOLCAR"/>
    <property type="match status" value="2"/>
</dbReference>
<dbReference type="GO" id="GO:0015215">
    <property type="term" value="F:nucleotide transmembrane transporter activity"/>
    <property type="evidence" value="ECO:0007669"/>
    <property type="project" value="UniProtKB-ARBA"/>
</dbReference>
<dbReference type="InterPro" id="IPR002067">
    <property type="entry name" value="MCP"/>
</dbReference>
<protein>
    <submittedName>
        <fullName evidence="11">Predicted protein</fullName>
    </submittedName>
</protein>
<dbReference type="InterPro" id="IPR023395">
    <property type="entry name" value="MCP_dom_sf"/>
</dbReference>
<dbReference type="InterPro" id="IPR044712">
    <property type="entry name" value="SLC25A32-like"/>
</dbReference>
<evidence type="ECO:0000256" key="9">
    <source>
        <dbReference type="RuleBase" id="RU000488"/>
    </source>
</evidence>
<keyword evidence="4 8" id="KW-0812">Transmembrane</keyword>
<dbReference type="GeneID" id="8860099"/>
<feature type="repeat" description="Solcar" evidence="8">
    <location>
        <begin position="198"/>
        <end position="282"/>
    </location>
</feature>
<dbReference type="AlphaFoldDB" id="D2V8U4"/>
<evidence type="ECO:0000256" key="10">
    <source>
        <dbReference type="SAM" id="Phobius"/>
    </source>
</evidence>
<comment type="subcellular location">
    <subcellularLocation>
        <location evidence="1">Membrane</location>
        <topology evidence="1">Multi-pass membrane protein</topology>
    </subcellularLocation>
</comment>
<evidence type="ECO:0000256" key="3">
    <source>
        <dbReference type="ARBA" id="ARBA00022448"/>
    </source>
</evidence>
<dbReference type="PANTHER" id="PTHR45683">
    <property type="entry name" value="MITOCHONDRIAL NICOTINAMIDE ADENINE DINUCLEOTIDE TRANSPORTER 1-RELATED-RELATED"/>
    <property type="match status" value="1"/>
</dbReference>
<gene>
    <name evidence="11" type="ORF">NAEGRDRAFT_65284</name>
</gene>
<dbReference type="InParanoid" id="D2V8U4"/>
<comment type="similarity">
    <text evidence="2 9">Belongs to the mitochondrial carrier (TC 2.A.29) family.</text>
</comment>
<dbReference type="EMBL" id="GG738857">
    <property type="protein sequence ID" value="EFC46860.1"/>
    <property type="molecule type" value="Genomic_DNA"/>
</dbReference>
<evidence type="ECO:0000256" key="5">
    <source>
        <dbReference type="ARBA" id="ARBA00022737"/>
    </source>
</evidence>
<dbReference type="InterPro" id="IPR018108">
    <property type="entry name" value="MCP_transmembrane"/>
</dbReference>
<evidence type="ECO:0000313" key="11">
    <source>
        <dbReference type="EMBL" id="EFC46860.1"/>
    </source>
</evidence>
<dbReference type="STRING" id="5762.D2V8U4"/>
<organism evidence="12">
    <name type="scientific">Naegleria gruberi</name>
    <name type="common">Amoeba</name>
    <dbReference type="NCBI Taxonomy" id="5762"/>
    <lineage>
        <taxon>Eukaryota</taxon>
        <taxon>Discoba</taxon>
        <taxon>Heterolobosea</taxon>
        <taxon>Tetramitia</taxon>
        <taxon>Eutetramitia</taxon>
        <taxon>Vahlkampfiidae</taxon>
        <taxon>Naegleria</taxon>
    </lineage>
</organism>
<dbReference type="RefSeq" id="XP_002679604.1">
    <property type="nucleotide sequence ID" value="XM_002679558.1"/>
</dbReference>
<keyword evidence="6 10" id="KW-1133">Transmembrane helix</keyword>
<dbReference type="Gene3D" id="1.50.40.10">
    <property type="entry name" value="Mitochondrial carrier domain"/>
    <property type="match status" value="1"/>
</dbReference>
<name>D2V8U4_NAEGR</name>
<sequence>MQDISITREVFTQTLARVVCSPIQRIQVAQQTRTVQGNAFHVLIKIVTTKKTDDSTSSLSSSTNNSTSTTVASEKKVINGLALYRGLDASLLNAWAKVLGKRLCSAIVPNNNFLGHVISPLLSLPFSTVYVKLVSDPSMTNDNVFTGLKKVFNEEGLLGLYRGFLLQVIGNEIHSVFYLIIHSALAPLLKRKSLATGSSFTDELICGTLTTILTSLITYPLLTVTRRIQAQKKSEQQSVPETVKAIKSEGLRRFYSGFAASMTYSILCTPVSFVGDIIYGTLMRK</sequence>
<evidence type="ECO:0000256" key="4">
    <source>
        <dbReference type="ARBA" id="ARBA00022692"/>
    </source>
</evidence>
<evidence type="ECO:0000256" key="6">
    <source>
        <dbReference type="ARBA" id="ARBA00022989"/>
    </source>
</evidence>
<dbReference type="Pfam" id="PF00153">
    <property type="entry name" value="Mito_carr"/>
    <property type="match status" value="2"/>
</dbReference>
<evidence type="ECO:0000256" key="7">
    <source>
        <dbReference type="ARBA" id="ARBA00023136"/>
    </source>
</evidence>
<evidence type="ECO:0000256" key="1">
    <source>
        <dbReference type="ARBA" id="ARBA00004141"/>
    </source>
</evidence>
<evidence type="ECO:0000256" key="8">
    <source>
        <dbReference type="PROSITE-ProRule" id="PRU00282"/>
    </source>
</evidence>
<dbReference type="SUPFAM" id="SSF103506">
    <property type="entry name" value="Mitochondrial carrier"/>
    <property type="match status" value="1"/>
</dbReference>
<keyword evidence="5" id="KW-0677">Repeat</keyword>
<dbReference type="PRINTS" id="PR00926">
    <property type="entry name" value="MITOCARRIER"/>
</dbReference>
<feature type="transmembrane region" description="Helical" evidence="10">
    <location>
        <begin position="254"/>
        <end position="279"/>
    </location>
</feature>
<proteinExistence type="inferred from homology"/>
<dbReference type="Proteomes" id="UP000006671">
    <property type="component" value="Unassembled WGS sequence"/>
</dbReference>
<accession>D2V8U4</accession>
<evidence type="ECO:0000256" key="2">
    <source>
        <dbReference type="ARBA" id="ARBA00006375"/>
    </source>
</evidence>
<feature type="repeat" description="Solcar" evidence="8">
    <location>
        <begin position="103"/>
        <end position="188"/>
    </location>
</feature>
<evidence type="ECO:0000313" key="12">
    <source>
        <dbReference type="Proteomes" id="UP000006671"/>
    </source>
</evidence>
<keyword evidence="7 8" id="KW-0472">Membrane</keyword>